<feature type="compositionally biased region" description="Basic and acidic residues" evidence="1">
    <location>
        <begin position="480"/>
        <end position="493"/>
    </location>
</feature>
<feature type="compositionally biased region" description="Basic and acidic residues" evidence="1">
    <location>
        <begin position="435"/>
        <end position="445"/>
    </location>
</feature>
<accession>A0A8H7XY85</accession>
<dbReference type="OrthoDB" id="2450055at2759"/>
<feature type="compositionally biased region" description="Low complexity" evidence="1">
    <location>
        <begin position="370"/>
        <end position="386"/>
    </location>
</feature>
<feature type="compositionally biased region" description="Polar residues" evidence="1">
    <location>
        <begin position="631"/>
        <end position="640"/>
    </location>
</feature>
<feature type="compositionally biased region" description="Polar residues" evidence="1">
    <location>
        <begin position="390"/>
        <end position="405"/>
    </location>
</feature>
<feature type="region of interest" description="Disordered" evidence="1">
    <location>
        <begin position="361"/>
        <end position="445"/>
    </location>
</feature>
<organism evidence="2">
    <name type="scientific">Psilocybe cubensis</name>
    <name type="common">Psychedelic mushroom</name>
    <name type="synonym">Stropharia cubensis</name>
    <dbReference type="NCBI Taxonomy" id="181762"/>
    <lineage>
        <taxon>Eukaryota</taxon>
        <taxon>Fungi</taxon>
        <taxon>Dikarya</taxon>
        <taxon>Basidiomycota</taxon>
        <taxon>Agaricomycotina</taxon>
        <taxon>Agaricomycetes</taxon>
        <taxon>Agaricomycetidae</taxon>
        <taxon>Agaricales</taxon>
        <taxon>Agaricineae</taxon>
        <taxon>Strophariaceae</taxon>
        <taxon>Psilocybe</taxon>
    </lineage>
</organism>
<feature type="region of interest" description="Disordered" evidence="1">
    <location>
        <begin position="625"/>
        <end position="670"/>
    </location>
</feature>
<evidence type="ECO:0000256" key="1">
    <source>
        <dbReference type="SAM" id="MobiDB-lite"/>
    </source>
</evidence>
<sequence length="969" mass="106331">MASPAPCPVLAERADIHKSCKSIETLLNTLNEYCEAAGAVVALQKKLAKALRDTAAHKVTGEISANAMNASASIYDSLSDIDSKFSRIADKEYDLISAEVKKWFKKLAKEEKAHDERISNANAKIKQAGQTYEKKSKKKTTDAGEEHARYINLISTLGPEVSQEKYNHALNVTQKHLAITYNVAASLSRLADTEWQKSCECIRKFSPAIGPLGQWRALCEGGWTGPIPGDLPDTKDSNDAVESEKEPTNSTDLKLKLGEDIRQPQQVASLSPEPRIPPPGYSTGPPSASASSNDLLREQTAQQNSPKLSRQQYSTSSHNTPAQSGTAAPTTSEALEPPKLPFVDTVTGSVRSLSAFPVPPNHFPIPPPRSQNSSQFLSSVASSSNLDIPSESQFPDSPVSANEHPSSPGILEELYSRANKHGSLDSPVSPPSPEIKYRDRPRMTDGTTREQYIDANGQDIQQPIPSRPQTTFSIELINESSRDKPTLRREVRHVPSSSADLKYRNAEPPRRRSLDQESQGLEAGTRTEDGKVRTTSNAKHPRLERMDTGESRGSIVAEMRNRYSSNPESASPPPRDVPRLPLSVNDLATRYQATDAPLSPRHKAALPPVLRQQSLPLLETTAHQVKESYQDRSSGQSQSKQEQDKRRQLRYDDKAEAERKAKEQSLRERERELEIRARELERDRARLQTLLEDDRRSSPNVYREGSNSGQAQSTQFGLRPRERRTSLRHQLQRPLSQMDLEDLGELTPRAPSGAGITSTNRQHSDSAKHMALHSSSGVDLPLSPTRPLHSPKAAQNAPRAYDLYPSNSAGSNSNTSSYESATSHASYCGCETCSVNKYKYSGSSTPKQQSNNAKSEKPTRSSWIRRLSMPVGNAFSLDSKRHQNSNSTGNIYGLGSGVENVPTGPSRGLFFMDGKKNASTTALLSSSTSGESGLAVQEDGRLRHGRRSLETSGGNNNRSMTNLGNLGLR</sequence>
<feature type="compositionally biased region" description="Low complexity" evidence="1">
    <location>
        <begin position="806"/>
        <end position="818"/>
    </location>
</feature>
<feature type="region of interest" description="Disordered" evidence="1">
    <location>
        <begin position="116"/>
        <end position="144"/>
    </location>
</feature>
<dbReference type="AlphaFoldDB" id="A0A8H7XY85"/>
<protein>
    <submittedName>
        <fullName evidence="2">Uncharacterized protein</fullName>
    </submittedName>
</protein>
<dbReference type="EMBL" id="JAFIQS010000004">
    <property type="protein sequence ID" value="KAG5170185.1"/>
    <property type="molecule type" value="Genomic_DNA"/>
</dbReference>
<feature type="compositionally biased region" description="Low complexity" evidence="1">
    <location>
        <begin position="925"/>
        <end position="935"/>
    </location>
</feature>
<feature type="compositionally biased region" description="Polar residues" evidence="1">
    <location>
        <begin position="950"/>
        <end position="969"/>
    </location>
</feature>
<name>A0A8H7XY85_PSICU</name>
<feature type="compositionally biased region" description="Basic and acidic residues" evidence="1">
    <location>
        <begin position="541"/>
        <end position="550"/>
    </location>
</feature>
<feature type="compositionally biased region" description="Basic and acidic residues" evidence="1">
    <location>
        <begin position="501"/>
        <end position="515"/>
    </location>
</feature>
<proteinExistence type="predicted"/>
<feature type="compositionally biased region" description="Basic and acidic residues" evidence="1">
    <location>
        <begin position="641"/>
        <end position="670"/>
    </location>
</feature>
<feature type="region of interest" description="Disordered" evidence="1">
    <location>
        <begin position="478"/>
        <end position="612"/>
    </location>
</feature>
<reference evidence="2" key="1">
    <citation type="submission" date="2021-02" db="EMBL/GenBank/DDBJ databases">
        <title>Psilocybe cubensis genome.</title>
        <authorList>
            <person name="Mckernan K.J."/>
            <person name="Crawford S."/>
            <person name="Trippe A."/>
            <person name="Kane L.T."/>
            <person name="Mclaughlin S."/>
        </authorList>
    </citation>
    <scope>NUCLEOTIDE SEQUENCE [LARGE SCALE GENOMIC DNA]</scope>
    <source>
        <strain evidence="2">MGC-MH-2018</strain>
    </source>
</reference>
<comment type="caution">
    <text evidence="2">The sequence shown here is derived from an EMBL/GenBank/DDBJ whole genome shotgun (WGS) entry which is preliminary data.</text>
</comment>
<gene>
    <name evidence="2" type="ORF">JR316_004573</name>
</gene>
<feature type="compositionally biased region" description="Polar residues" evidence="1">
    <location>
        <begin position="705"/>
        <end position="716"/>
    </location>
</feature>
<feature type="compositionally biased region" description="Polar residues" evidence="1">
    <location>
        <begin position="284"/>
        <end position="333"/>
    </location>
</feature>
<feature type="region of interest" description="Disordered" evidence="1">
    <location>
        <begin position="226"/>
        <end position="343"/>
    </location>
</feature>
<feature type="region of interest" description="Disordered" evidence="1">
    <location>
        <begin position="690"/>
        <end position="818"/>
    </location>
</feature>
<feature type="region of interest" description="Disordered" evidence="1">
    <location>
        <begin position="840"/>
        <end position="865"/>
    </location>
</feature>
<feature type="compositionally biased region" description="Polar residues" evidence="1">
    <location>
        <begin position="841"/>
        <end position="853"/>
    </location>
</feature>
<feature type="region of interest" description="Disordered" evidence="1">
    <location>
        <begin position="925"/>
        <end position="969"/>
    </location>
</feature>
<evidence type="ECO:0000313" key="2">
    <source>
        <dbReference type="EMBL" id="KAG5170185.1"/>
    </source>
</evidence>
<feature type="compositionally biased region" description="Basic and acidic residues" evidence="1">
    <location>
        <begin position="232"/>
        <end position="262"/>
    </location>
</feature>